<dbReference type="Proteomes" id="UP001189429">
    <property type="component" value="Unassembled WGS sequence"/>
</dbReference>
<comment type="caution">
    <text evidence="1">The sequence shown here is derived from an EMBL/GenBank/DDBJ whole genome shotgun (WGS) entry which is preliminary data.</text>
</comment>
<name>A0ABN9X8Y6_9DINO</name>
<dbReference type="EMBL" id="CAUYUJ010019933">
    <property type="protein sequence ID" value="CAK0894682.1"/>
    <property type="molecule type" value="Genomic_DNA"/>
</dbReference>
<evidence type="ECO:0000313" key="2">
    <source>
        <dbReference type="Proteomes" id="UP001189429"/>
    </source>
</evidence>
<protein>
    <recommendedName>
        <fullName evidence="3">Subtilisin</fullName>
    </recommendedName>
</protein>
<feature type="non-terminal residue" evidence="1">
    <location>
        <position position="1"/>
    </location>
</feature>
<sequence>VAAVWTILVSGKPAPPMLDTGALETDFDLSVDDVLSAGAEPKKSDFMKDGALDWAAYNK</sequence>
<gene>
    <name evidence="1" type="ORF">PCOR1329_LOCUS73655</name>
</gene>
<evidence type="ECO:0008006" key="3">
    <source>
        <dbReference type="Google" id="ProtNLM"/>
    </source>
</evidence>
<organism evidence="1 2">
    <name type="scientific">Prorocentrum cordatum</name>
    <dbReference type="NCBI Taxonomy" id="2364126"/>
    <lineage>
        <taxon>Eukaryota</taxon>
        <taxon>Sar</taxon>
        <taxon>Alveolata</taxon>
        <taxon>Dinophyceae</taxon>
        <taxon>Prorocentrales</taxon>
        <taxon>Prorocentraceae</taxon>
        <taxon>Prorocentrum</taxon>
    </lineage>
</organism>
<proteinExistence type="predicted"/>
<feature type="non-terminal residue" evidence="1">
    <location>
        <position position="59"/>
    </location>
</feature>
<evidence type="ECO:0000313" key="1">
    <source>
        <dbReference type="EMBL" id="CAK0894682.1"/>
    </source>
</evidence>
<reference evidence="1" key="1">
    <citation type="submission" date="2023-10" db="EMBL/GenBank/DDBJ databases">
        <authorList>
            <person name="Chen Y."/>
            <person name="Shah S."/>
            <person name="Dougan E. K."/>
            <person name="Thang M."/>
            <person name="Chan C."/>
        </authorList>
    </citation>
    <scope>NUCLEOTIDE SEQUENCE [LARGE SCALE GENOMIC DNA]</scope>
</reference>
<keyword evidence="2" id="KW-1185">Reference proteome</keyword>
<accession>A0ABN9X8Y6</accession>